<proteinExistence type="predicted"/>
<name>K0T468_THAOC</name>
<evidence type="ECO:0000313" key="1">
    <source>
        <dbReference type="EMBL" id="EJK71944.1"/>
    </source>
</evidence>
<dbReference type="AlphaFoldDB" id="K0T468"/>
<evidence type="ECO:0000313" key="2">
    <source>
        <dbReference type="Proteomes" id="UP000266841"/>
    </source>
</evidence>
<gene>
    <name evidence="1" type="ORF">THAOC_06571</name>
</gene>
<keyword evidence="2" id="KW-1185">Reference proteome</keyword>
<comment type="caution">
    <text evidence="1">The sequence shown here is derived from an EMBL/GenBank/DDBJ whole genome shotgun (WGS) entry which is preliminary data.</text>
</comment>
<organism evidence="1 2">
    <name type="scientific">Thalassiosira oceanica</name>
    <name type="common">Marine diatom</name>
    <dbReference type="NCBI Taxonomy" id="159749"/>
    <lineage>
        <taxon>Eukaryota</taxon>
        <taxon>Sar</taxon>
        <taxon>Stramenopiles</taxon>
        <taxon>Ochrophyta</taxon>
        <taxon>Bacillariophyta</taxon>
        <taxon>Coscinodiscophyceae</taxon>
        <taxon>Thalassiosirophycidae</taxon>
        <taxon>Thalassiosirales</taxon>
        <taxon>Thalassiosiraceae</taxon>
        <taxon>Thalassiosira</taxon>
    </lineage>
</organism>
<dbReference type="eggNOG" id="ENOG502QWH3">
    <property type="taxonomic scope" value="Eukaryota"/>
</dbReference>
<accession>K0T468</accession>
<sequence length="447" mass="50350">MGVNKHIRREARYLPSAWGGLGIFVVNIENLGARCLLLQNHWATSSVDGTALQTGYETFRVDTGLGGNILTRNYDELEHLAKHSWWKITWQLCHLYRVSVKFSSTFEPPKQRVNDSSLMDVFVSQGIWNQSQLAVLNRVRRHKKVFYRSDVIACDGRTVRPDMLTNHPGSSTWVFAREQPTKKDLDLWRTALASISSPNFTLQTTAGRLLRVPANHGGWYIDESESTIVRQSPDGQCVTFQPTGGRSTRQRLYHQDVSPSTSIDVSKLHLATISSVDNDTNQIRLHSRCPQPQPRQDQSDETLLDVLRQLPNQPGLWDNAECDGDGWWIGESLNNGDLVVVSDGSYKSEKAIDVCSCAFRLLCKRRKFKFQCTWAERIPEAGIYRGEILGALGYLIVLRVVTSRESFSVQPRTVAKGIADNTGVIKRARNPNAPLKMNQSQADVLLD</sequence>
<reference evidence="1 2" key="1">
    <citation type="journal article" date="2012" name="Genome Biol.">
        <title>Genome and low-iron response of an oceanic diatom adapted to chronic iron limitation.</title>
        <authorList>
            <person name="Lommer M."/>
            <person name="Specht M."/>
            <person name="Roy A.S."/>
            <person name="Kraemer L."/>
            <person name="Andreson R."/>
            <person name="Gutowska M.A."/>
            <person name="Wolf J."/>
            <person name="Bergner S.V."/>
            <person name="Schilhabel M.B."/>
            <person name="Klostermeier U.C."/>
            <person name="Beiko R.G."/>
            <person name="Rosenstiel P."/>
            <person name="Hippler M."/>
            <person name="Laroche J."/>
        </authorList>
    </citation>
    <scope>NUCLEOTIDE SEQUENCE [LARGE SCALE GENOMIC DNA]</scope>
    <source>
        <strain evidence="1 2">CCMP1005</strain>
    </source>
</reference>
<dbReference type="Proteomes" id="UP000266841">
    <property type="component" value="Unassembled WGS sequence"/>
</dbReference>
<dbReference type="EMBL" id="AGNL01006564">
    <property type="protein sequence ID" value="EJK71944.1"/>
    <property type="molecule type" value="Genomic_DNA"/>
</dbReference>
<protein>
    <submittedName>
        <fullName evidence="1">Uncharacterized protein</fullName>
    </submittedName>
</protein>